<dbReference type="SUPFAM" id="SSF103473">
    <property type="entry name" value="MFS general substrate transporter"/>
    <property type="match status" value="2"/>
</dbReference>
<dbReference type="PANTHER" id="PTHR43702:SF3">
    <property type="entry name" value="PROTEIN TSGA"/>
    <property type="match status" value="1"/>
</dbReference>
<evidence type="ECO:0000256" key="5">
    <source>
        <dbReference type="ARBA" id="ARBA00023136"/>
    </source>
</evidence>
<keyword evidence="4 6" id="KW-1133">Transmembrane helix</keyword>
<protein>
    <submittedName>
        <fullName evidence="7">L-fucose-proton symporter</fullName>
    </submittedName>
</protein>
<dbReference type="PANTHER" id="PTHR43702">
    <property type="entry name" value="L-FUCOSE-PROTON SYMPORTER"/>
    <property type="match status" value="1"/>
</dbReference>
<feature type="transmembrane region" description="Helical" evidence="6">
    <location>
        <begin position="436"/>
        <end position="455"/>
    </location>
</feature>
<feature type="transmembrane region" description="Helical" evidence="6">
    <location>
        <begin position="26"/>
        <end position="46"/>
    </location>
</feature>
<comment type="subcellular location">
    <subcellularLocation>
        <location evidence="1">Cell inner membrane</location>
        <topology evidence="1">Multi-pass membrane protein</topology>
    </subcellularLocation>
</comment>
<feature type="transmembrane region" description="Helical" evidence="6">
    <location>
        <begin position="101"/>
        <end position="121"/>
    </location>
</feature>
<dbReference type="InterPro" id="IPR050375">
    <property type="entry name" value="MFS_TsgA-like"/>
</dbReference>
<keyword evidence="3 6" id="KW-0812">Transmembrane</keyword>
<feature type="transmembrane region" description="Helical" evidence="6">
    <location>
        <begin position="127"/>
        <end position="146"/>
    </location>
</feature>
<evidence type="ECO:0000256" key="1">
    <source>
        <dbReference type="ARBA" id="ARBA00004429"/>
    </source>
</evidence>
<feature type="transmembrane region" description="Helical" evidence="6">
    <location>
        <begin position="401"/>
        <end position="424"/>
    </location>
</feature>
<dbReference type="InterPro" id="IPR036259">
    <property type="entry name" value="MFS_trans_sf"/>
</dbReference>
<evidence type="ECO:0000256" key="2">
    <source>
        <dbReference type="ARBA" id="ARBA00022475"/>
    </source>
</evidence>
<dbReference type="InterPro" id="IPR011701">
    <property type="entry name" value="MFS"/>
</dbReference>
<dbReference type="Pfam" id="PF07690">
    <property type="entry name" value="MFS_1"/>
    <property type="match status" value="1"/>
</dbReference>
<feature type="transmembrane region" description="Helical" evidence="6">
    <location>
        <begin position="318"/>
        <end position="339"/>
    </location>
</feature>
<sequence>MPGLTSTPPSSNEGDPSTGSGASGGVAYAAGPFAIVTVLFFFWGFITVMNDVLIPFLKESFTLTYFQAGLVQFAFFGAFFVVSLIYFLASLSSGDPINRIGYQRTIVIALVICAAGCALFAPAAGAVSYPFFLGALFLLATGVTILQIAANPYAAILGRPENASARLNLAQGFNSLGTTIAPIAGGLLLYEVFATGGEVTLDAIKTPYLIYAGMFLLLAVLVGLSKLPSIGGGKSTGGGSALAFPQLRLGMAAIFLYVGAEVAIGSYLVSFMSHESVMGFAEGVASGFLAYYWGGAMIGRLCGAIAMSDSKDPGNKPLYMVLTAVALSGLIYLVTAVRFEEGQLALRFMPIIDVAPYLVLVGLCLAAFAISRGKPAVVLAVFSVALVALLLVAAVSTGKIALWAALGAGLFNSIMWSNIFTLAIDDLGEHTSQGSSLLVMMIVGGALIPLAMGHAADLYGIRAAFFVPVLSYVYIAFYGWWSHQRLARKHRMA</sequence>
<organism evidence="7 8">
    <name type="scientific">Pirellulimonas nuda</name>
    <dbReference type="NCBI Taxonomy" id="2528009"/>
    <lineage>
        <taxon>Bacteria</taxon>
        <taxon>Pseudomonadati</taxon>
        <taxon>Planctomycetota</taxon>
        <taxon>Planctomycetia</taxon>
        <taxon>Pirellulales</taxon>
        <taxon>Lacipirellulaceae</taxon>
        <taxon>Pirellulimonas</taxon>
    </lineage>
</organism>
<proteinExistence type="predicted"/>
<evidence type="ECO:0000256" key="4">
    <source>
        <dbReference type="ARBA" id="ARBA00022989"/>
    </source>
</evidence>
<dbReference type="CDD" id="cd17394">
    <property type="entry name" value="MFS_FucP_like"/>
    <property type="match status" value="1"/>
</dbReference>
<dbReference type="EMBL" id="CP036291">
    <property type="protein sequence ID" value="QDU87555.1"/>
    <property type="molecule type" value="Genomic_DNA"/>
</dbReference>
<gene>
    <name evidence="7" type="primary">fucP_1</name>
    <name evidence="7" type="ORF">Pla175_09200</name>
</gene>
<feature type="transmembrane region" description="Helical" evidence="6">
    <location>
        <begin position="461"/>
        <end position="481"/>
    </location>
</feature>
<dbReference type="OrthoDB" id="9795150at2"/>
<dbReference type="AlphaFoldDB" id="A0A518D7X4"/>
<feature type="transmembrane region" description="Helical" evidence="6">
    <location>
        <begin position="351"/>
        <end position="370"/>
    </location>
</feature>
<name>A0A518D7X4_9BACT</name>
<evidence type="ECO:0000313" key="8">
    <source>
        <dbReference type="Proteomes" id="UP000317429"/>
    </source>
</evidence>
<feature type="transmembrane region" description="Helical" evidence="6">
    <location>
        <begin position="249"/>
        <end position="269"/>
    </location>
</feature>
<keyword evidence="5 6" id="KW-0472">Membrane</keyword>
<evidence type="ECO:0000313" key="7">
    <source>
        <dbReference type="EMBL" id="QDU87555.1"/>
    </source>
</evidence>
<dbReference type="KEGG" id="pnd:Pla175_09200"/>
<evidence type="ECO:0000256" key="6">
    <source>
        <dbReference type="SAM" id="Phobius"/>
    </source>
</evidence>
<accession>A0A518D7X4</accession>
<dbReference type="GO" id="GO:0005886">
    <property type="term" value="C:plasma membrane"/>
    <property type="evidence" value="ECO:0007669"/>
    <property type="project" value="UniProtKB-SubCell"/>
</dbReference>
<keyword evidence="2" id="KW-1003">Cell membrane</keyword>
<feature type="transmembrane region" description="Helical" evidence="6">
    <location>
        <begin position="208"/>
        <end position="228"/>
    </location>
</feature>
<dbReference type="Gene3D" id="1.20.1250.20">
    <property type="entry name" value="MFS general substrate transporter like domains"/>
    <property type="match status" value="3"/>
</dbReference>
<keyword evidence="8" id="KW-1185">Reference proteome</keyword>
<feature type="transmembrane region" description="Helical" evidence="6">
    <location>
        <begin position="167"/>
        <end position="188"/>
    </location>
</feature>
<evidence type="ECO:0000256" key="3">
    <source>
        <dbReference type="ARBA" id="ARBA00022692"/>
    </source>
</evidence>
<dbReference type="Proteomes" id="UP000317429">
    <property type="component" value="Chromosome"/>
</dbReference>
<feature type="transmembrane region" description="Helical" evidence="6">
    <location>
        <begin position="66"/>
        <end position="89"/>
    </location>
</feature>
<feature type="transmembrane region" description="Helical" evidence="6">
    <location>
        <begin position="377"/>
        <end position="395"/>
    </location>
</feature>
<dbReference type="RefSeq" id="WP_145281515.1">
    <property type="nucleotide sequence ID" value="NZ_CP036291.1"/>
</dbReference>
<reference evidence="7 8" key="1">
    <citation type="submission" date="2019-02" db="EMBL/GenBank/DDBJ databases">
        <title>Deep-cultivation of Planctomycetes and their phenomic and genomic characterization uncovers novel biology.</title>
        <authorList>
            <person name="Wiegand S."/>
            <person name="Jogler M."/>
            <person name="Boedeker C."/>
            <person name="Pinto D."/>
            <person name="Vollmers J."/>
            <person name="Rivas-Marin E."/>
            <person name="Kohn T."/>
            <person name="Peeters S.H."/>
            <person name="Heuer A."/>
            <person name="Rast P."/>
            <person name="Oberbeckmann S."/>
            <person name="Bunk B."/>
            <person name="Jeske O."/>
            <person name="Meyerdierks A."/>
            <person name="Storesund J.E."/>
            <person name="Kallscheuer N."/>
            <person name="Luecker S."/>
            <person name="Lage O.M."/>
            <person name="Pohl T."/>
            <person name="Merkel B.J."/>
            <person name="Hornburger P."/>
            <person name="Mueller R.-W."/>
            <person name="Bruemmer F."/>
            <person name="Labrenz M."/>
            <person name="Spormann A.M."/>
            <person name="Op den Camp H."/>
            <person name="Overmann J."/>
            <person name="Amann R."/>
            <person name="Jetten M.S.M."/>
            <person name="Mascher T."/>
            <person name="Medema M.H."/>
            <person name="Devos D.P."/>
            <person name="Kaster A.-K."/>
            <person name="Ovreas L."/>
            <person name="Rohde M."/>
            <person name="Galperin M.Y."/>
            <person name="Jogler C."/>
        </authorList>
    </citation>
    <scope>NUCLEOTIDE SEQUENCE [LARGE SCALE GENOMIC DNA]</scope>
    <source>
        <strain evidence="7 8">Pla175</strain>
    </source>
</reference>
<dbReference type="GO" id="GO:0022857">
    <property type="term" value="F:transmembrane transporter activity"/>
    <property type="evidence" value="ECO:0007669"/>
    <property type="project" value="InterPro"/>
</dbReference>